<dbReference type="UniPathway" id="UPA00275">
    <property type="reaction ID" value="UER00401"/>
</dbReference>
<organism evidence="17 18">
    <name type="scientific">Mariprofundus ferrooxydans PV-1</name>
    <dbReference type="NCBI Taxonomy" id="314345"/>
    <lineage>
        <taxon>Bacteria</taxon>
        <taxon>Pseudomonadati</taxon>
        <taxon>Pseudomonadota</taxon>
        <taxon>Candidatius Mariprofundia</taxon>
        <taxon>Mariprofundales</taxon>
        <taxon>Mariprofundaceae</taxon>
        <taxon>Mariprofundus</taxon>
    </lineage>
</organism>
<keyword evidence="7 12" id="KW-0479">Metal-binding</keyword>
<dbReference type="InterPro" id="IPR004794">
    <property type="entry name" value="Eubact_RibD"/>
</dbReference>
<dbReference type="GO" id="GO:0009231">
    <property type="term" value="P:riboflavin biosynthetic process"/>
    <property type="evidence" value="ECO:0007669"/>
    <property type="project" value="UniProtKB-UniPathway"/>
</dbReference>
<dbReference type="GO" id="GO:0008270">
    <property type="term" value="F:zinc ion binding"/>
    <property type="evidence" value="ECO:0007669"/>
    <property type="project" value="InterPro"/>
</dbReference>
<dbReference type="GO" id="GO:0008703">
    <property type="term" value="F:5-amino-6-(5-phosphoribosylamino)uracil reductase activity"/>
    <property type="evidence" value="ECO:0007669"/>
    <property type="project" value="UniProtKB-EC"/>
</dbReference>
<dbReference type="PANTHER" id="PTHR38011">
    <property type="entry name" value="DIHYDROFOLATE REDUCTASE FAMILY PROTEIN (AFU_ORTHOLOGUE AFUA_8G06820)"/>
    <property type="match status" value="1"/>
</dbReference>
<feature type="binding site" evidence="14">
    <location>
        <position position="205"/>
    </location>
    <ligand>
        <name>substrate</name>
    </ligand>
</feature>
<comment type="similarity">
    <text evidence="4 12">In the N-terminal section; belongs to the cytidine and deoxycytidylate deaminase family.</text>
</comment>
<dbReference type="FunCoup" id="Q0F0P6">
    <property type="interactions" value="487"/>
</dbReference>
<dbReference type="HOGENOM" id="CLU_036590_1_2_0"/>
<dbReference type="Pfam" id="PF01872">
    <property type="entry name" value="RibD_C"/>
    <property type="match status" value="1"/>
</dbReference>
<keyword evidence="6 12" id="KW-0686">Riboflavin biosynthesis</keyword>
<evidence type="ECO:0000256" key="4">
    <source>
        <dbReference type="ARBA" id="ARBA00005259"/>
    </source>
</evidence>
<dbReference type="AlphaFoldDB" id="Q0F0P6"/>
<evidence type="ECO:0000256" key="2">
    <source>
        <dbReference type="ARBA" id="ARBA00004882"/>
    </source>
</evidence>
<dbReference type="STRING" id="314344.AL013_02215"/>
<feature type="binding site" evidence="14">
    <location>
        <position position="307"/>
    </location>
    <ligand>
        <name>substrate</name>
    </ligand>
</feature>
<comment type="similarity">
    <text evidence="5 12">In the C-terminal section; belongs to the HTP reductase family.</text>
</comment>
<evidence type="ECO:0000256" key="12">
    <source>
        <dbReference type="PIRNR" id="PIRNR006769"/>
    </source>
</evidence>
<evidence type="ECO:0000256" key="15">
    <source>
        <dbReference type="PIRSR" id="PIRSR006769-3"/>
    </source>
</evidence>
<sequence>MLWLDLQKGKRQLNGMMSEDMPTQHEALMLQAIELAQRGGGTTHPNPRVGAVVVNRGEVVGVGWHKRAGGPHAEAVALQVAGKRARGGTLYVTLEPCSAHGRTPACTEAIRRAGIKHVVYASPDPNPQMSGGHKILEAAGISVTAGVLREQAEALNIPFFHYLRTGRPYVIAKAAISLDGKMATRTHHSQWISGEASRLHAQGLRAASDAIIVGAGTLKHDNPSLTVRGVPAVGDVPLRVVMCFETPKFFADCKLLSAEAPTRFYVRSINTHTEQWREAGIEVEQVTSLAGVLKHLAEDGRLMLLLEGGGELHASFLEARFTDELVLYQAPILIGGRDAIPLWSGQGVDSVDHAPHLEQIERRILGVDQMIRGRVIYPD</sequence>
<dbReference type="CDD" id="cd01284">
    <property type="entry name" value="Riboflavin_deaminase-reductase"/>
    <property type="match status" value="1"/>
</dbReference>
<accession>Q0F0P6</accession>
<dbReference type="OrthoDB" id="5288602at2"/>
<feature type="binding site" evidence="15">
    <location>
        <position position="97"/>
    </location>
    <ligand>
        <name>Zn(2+)</name>
        <dbReference type="ChEBI" id="CHEBI:29105"/>
        <note>catalytic</note>
    </ligand>
</feature>
<dbReference type="Pfam" id="PF00383">
    <property type="entry name" value="dCMP_cyt_deam_1"/>
    <property type="match status" value="1"/>
</dbReference>
<evidence type="ECO:0000256" key="6">
    <source>
        <dbReference type="ARBA" id="ARBA00022619"/>
    </source>
</evidence>
<dbReference type="RefSeq" id="WP_009851604.1">
    <property type="nucleotide sequence ID" value="NZ_DS022295.1"/>
</dbReference>
<dbReference type="NCBIfam" id="TIGR00326">
    <property type="entry name" value="eubact_ribD"/>
    <property type="match status" value="1"/>
</dbReference>
<evidence type="ECO:0000256" key="7">
    <source>
        <dbReference type="ARBA" id="ARBA00022723"/>
    </source>
</evidence>
<feature type="active site" description="Proton donor" evidence="13">
    <location>
        <position position="74"/>
    </location>
</feature>
<comment type="pathway">
    <text evidence="2 12">Cofactor biosynthesis; riboflavin biosynthesis; 5-amino-6-(D-ribitylamino)uracil from GTP: step 2/4.</text>
</comment>
<proteinExistence type="inferred from homology"/>
<keyword evidence="11" id="KW-0511">Multifunctional enzyme</keyword>
<evidence type="ECO:0000256" key="3">
    <source>
        <dbReference type="ARBA" id="ARBA00004910"/>
    </source>
</evidence>
<dbReference type="InterPro" id="IPR002125">
    <property type="entry name" value="CMP_dCMP_dom"/>
</dbReference>
<evidence type="ECO:0000259" key="16">
    <source>
        <dbReference type="PROSITE" id="PS51747"/>
    </source>
</evidence>
<gene>
    <name evidence="17" type="ORF">SPV1_06554</name>
</gene>
<evidence type="ECO:0000313" key="18">
    <source>
        <dbReference type="Proteomes" id="UP000005297"/>
    </source>
</evidence>
<feature type="binding site" evidence="14">
    <location>
        <begin position="309"/>
        <end position="315"/>
    </location>
    <ligand>
        <name>NADP(+)</name>
        <dbReference type="ChEBI" id="CHEBI:58349"/>
    </ligand>
</feature>
<dbReference type="eggNOG" id="COG0117">
    <property type="taxonomic scope" value="Bacteria"/>
</dbReference>
<feature type="binding site" evidence="14">
    <location>
        <position position="228"/>
    </location>
    <ligand>
        <name>substrate</name>
    </ligand>
</feature>
<name>Q0F0P6_9PROT</name>
<dbReference type="InParanoid" id="Q0F0P6"/>
<keyword evidence="18" id="KW-1185">Reference proteome</keyword>
<keyword evidence="10 12" id="KW-0560">Oxidoreductase</keyword>
<feature type="binding site" evidence="14">
    <location>
        <position position="175"/>
    </location>
    <ligand>
        <name>NADP(+)</name>
        <dbReference type="ChEBI" id="CHEBI:58349"/>
    </ligand>
</feature>
<dbReference type="PROSITE" id="PS00903">
    <property type="entry name" value="CYT_DCMP_DEAMINASES_1"/>
    <property type="match status" value="1"/>
</dbReference>
<evidence type="ECO:0000256" key="10">
    <source>
        <dbReference type="ARBA" id="ARBA00023002"/>
    </source>
</evidence>
<feature type="binding site" evidence="15">
    <location>
        <position position="106"/>
    </location>
    <ligand>
        <name>Zn(2+)</name>
        <dbReference type="ChEBI" id="CHEBI:29105"/>
        <note>catalytic</note>
    </ligand>
</feature>
<protein>
    <recommendedName>
        <fullName evidence="12">Riboflavin biosynthesis protein RibD</fullName>
    </recommendedName>
    <domain>
        <recommendedName>
            <fullName evidence="12">Diaminohydroxyphosphoribosylaminopyrimidine deaminase</fullName>
            <shortName evidence="12">DRAP deaminase</shortName>
            <ecNumber evidence="12">3.5.4.26</ecNumber>
        </recommendedName>
        <alternativeName>
            <fullName evidence="12">Riboflavin-specific deaminase</fullName>
        </alternativeName>
    </domain>
    <domain>
        <recommendedName>
            <fullName evidence="12">5-amino-6-(5-phosphoribosylamino)uracil reductase</fullName>
            <ecNumber evidence="12">1.1.1.193</ecNumber>
        </recommendedName>
        <alternativeName>
            <fullName evidence="12">HTP reductase</fullName>
        </alternativeName>
    </domain>
</protein>
<feature type="binding site" evidence="14">
    <location>
        <position position="221"/>
    </location>
    <ligand>
        <name>NADP(+)</name>
        <dbReference type="ChEBI" id="CHEBI:58349"/>
    </ligand>
</feature>
<evidence type="ECO:0000313" key="17">
    <source>
        <dbReference type="EMBL" id="EAU54982.1"/>
    </source>
</evidence>
<dbReference type="InterPro" id="IPR002734">
    <property type="entry name" value="RibDG_C"/>
</dbReference>
<feature type="binding site" evidence="14">
    <location>
        <position position="225"/>
    </location>
    <ligand>
        <name>substrate</name>
    </ligand>
</feature>
<evidence type="ECO:0000256" key="13">
    <source>
        <dbReference type="PIRSR" id="PIRSR006769-1"/>
    </source>
</evidence>
<dbReference type="PIRSF" id="PIRSF006769">
    <property type="entry name" value="RibD"/>
    <property type="match status" value="1"/>
</dbReference>
<comment type="catalytic activity">
    <reaction evidence="12">
        <text>2,5-diamino-6-hydroxy-4-(5-phosphoribosylamino)-pyrimidine + H2O + H(+) = 5-amino-6-(5-phospho-D-ribosylamino)uracil + NH4(+)</text>
        <dbReference type="Rhea" id="RHEA:21868"/>
        <dbReference type="ChEBI" id="CHEBI:15377"/>
        <dbReference type="ChEBI" id="CHEBI:15378"/>
        <dbReference type="ChEBI" id="CHEBI:28938"/>
        <dbReference type="ChEBI" id="CHEBI:58453"/>
        <dbReference type="ChEBI" id="CHEBI:58614"/>
        <dbReference type="EC" id="3.5.4.26"/>
    </reaction>
</comment>
<dbReference type="InterPro" id="IPR050765">
    <property type="entry name" value="Riboflavin_Biosynth_HTPR"/>
</dbReference>
<feature type="binding site" evidence="15">
    <location>
        <position position="72"/>
    </location>
    <ligand>
        <name>Zn(2+)</name>
        <dbReference type="ChEBI" id="CHEBI:29105"/>
        <note>catalytic</note>
    </ligand>
</feature>
<comment type="catalytic activity">
    <reaction evidence="12">
        <text>5-amino-6-(5-phospho-D-ribitylamino)uracil + NADP(+) = 5-amino-6-(5-phospho-D-ribosylamino)uracil + NADPH + H(+)</text>
        <dbReference type="Rhea" id="RHEA:17845"/>
        <dbReference type="ChEBI" id="CHEBI:15378"/>
        <dbReference type="ChEBI" id="CHEBI:57783"/>
        <dbReference type="ChEBI" id="CHEBI:58349"/>
        <dbReference type="ChEBI" id="CHEBI:58421"/>
        <dbReference type="ChEBI" id="CHEBI:58453"/>
        <dbReference type="EC" id="1.1.1.193"/>
    </reaction>
</comment>
<evidence type="ECO:0000256" key="1">
    <source>
        <dbReference type="ARBA" id="ARBA00002151"/>
    </source>
</evidence>
<dbReference type="PANTHER" id="PTHR38011:SF7">
    <property type="entry name" value="2,5-DIAMINO-6-RIBOSYLAMINO-4(3H)-PYRIMIDINONE 5'-PHOSPHATE REDUCTASE"/>
    <property type="match status" value="1"/>
</dbReference>
<feature type="binding site" evidence="14">
    <location>
        <position position="189"/>
    </location>
    <ligand>
        <name>substrate</name>
    </ligand>
</feature>
<keyword evidence="12" id="KW-0378">Hydrolase</keyword>
<evidence type="ECO:0000256" key="14">
    <source>
        <dbReference type="PIRSR" id="PIRSR006769-2"/>
    </source>
</evidence>
<dbReference type="EMBL" id="AATS01000004">
    <property type="protein sequence ID" value="EAU54982.1"/>
    <property type="molecule type" value="Genomic_DNA"/>
</dbReference>
<evidence type="ECO:0000256" key="11">
    <source>
        <dbReference type="ARBA" id="ARBA00023268"/>
    </source>
</evidence>
<dbReference type="EC" id="3.5.4.26" evidence="12"/>
<dbReference type="EC" id="1.1.1.193" evidence="12"/>
<comment type="pathway">
    <text evidence="3 12">Cofactor biosynthesis; riboflavin biosynthesis; 5-amino-6-(D-ribitylamino)uracil from GTP: step 3/4.</text>
</comment>
<dbReference type="GO" id="GO:0008835">
    <property type="term" value="F:diaminohydroxyphosphoribosylaminopyrimidine deaminase activity"/>
    <property type="evidence" value="ECO:0007669"/>
    <property type="project" value="UniProtKB-EC"/>
</dbReference>
<dbReference type="InterPro" id="IPR016192">
    <property type="entry name" value="APOBEC/CMP_deaminase_Zn-bd"/>
</dbReference>
<dbReference type="SUPFAM" id="SSF53927">
    <property type="entry name" value="Cytidine deaminase-like"/>
    <property type="match status" value="1"/>
</dbReference>
<feature type="domain" description="CMP/dCMP-type deaminase" evidence="16">
    <location>
        <begin position="23"/>
        <end position="143"/>
    </location>
</feature>
<keyword evidence="8 12" id="KW-0862">Zinc</keyword>
<dbReference type="Proteomes" id="UP000005297">
    <property type="component" value="Unassembled WGS sequence"/>
</dbReference>
<evidence type="ECO:0000256" key="9">
    <source>
        <dbReference type="ARBA" id="ARBA00022857"/>
    </source>
</evidence>
<dbReference type="Gene3D" id="3.40.430.10">
    <property type="entry name" value="Dihydrofolate Reductase, subunit A"/>
    <property type="match status" value="1"/>
</dbReference>
<dbReference type="InterPro" id="IPR016193">
    <property type="entry name" value="Cytidine_deaminase-like"/>
</dbReference>
<dbReference type="InterPro" id="IPR024072">
    <property type="entry name" value="DHFR-like_dom_sf"/>
</dbReference>
<feature type="binding site" evidence="14">
    <location>
        <position position="217"/>
    </location>
    <ligand>
        <name>NADP(+)</name>
        <dbReference type="ChEBI" id="CHEBI:58349"/>
    </ligand>
</feature>
<comment type="caution">
    <text evidence="17">The sequence shown here is derived from an EMBL/GenBank/DDBJ whole genome shotgun (WGS) entry which is preliminary data.</text>
</comment>
<dbReference type="eggNOG" id="COG1985">
    <property type="taxonomic scope" value="Bacteria"/>
</dbReference>
<dbReference type="Gene3D" id="3.40.140.10">
    <property type="entry name" value="Cytidine Deaminase, domain 2"/>
    <property type="match status" value="1"/>
</dbReference>
<evidence type="ECO:0000256" key="5">
    <source>
        <dbReference type="ARBA" id="ARBA00007417"/>
    </source>
</evidence>
<dbReference type="SUPFAM" id="SSF53597">
    <property type="entry name" value="Dihydrofolate reductase-like"/>
    <property type="match status" value="1"/>
</dbReference>
<comment type="function">
    <text evidence="1 12">Converts 2,5-diamino-6-(ribosylamino)-4(3h)-pyrimidinone 5'-phosphate into 5-amino-6-(ribosylamino)-2,4(1h,3h)-pyrimidinedione 5'-phosphate.</text>
</comment>
<dbReference type="PROSITE" id="PS51747">
    <property type="entry name" value="CYT_DCMP_DEAMINASES_2"/>
    <property type="match status" value="1"/>
</dbReference>
<feature type="binding site" evidence="14">
    <location>
        <position position="191"/>
    </location>
    <ligand>
        <name>NADP(+)</name>
        <dbReference type="ChEBI" id="CHEBI:58349"/>
    </ligand>
</feature>
<keyword evidence="9 12" id="KW-0521">NADP</keyword>
<comment type="cofactor">
    <cofactor evidence="12 15">
        <name>Zn(2+)</name>
        <dbReference type="ChEBI" id="CHEBI:29105"/>
    </cofactor>
    <text evidence="12 15">Binds 1 zinc ion.</text>
</comment>
<evidence type="ECO:0000256" key="8">
    <source>
        <dbReference type="ARBA" id="ARBA00022833"/>
    </source>
</evidence>
<reference evidence="17 18" key="1">
    <citation type="submission" date="2006-09" db="EMBL/GenBank/DDBJ databases">
        <authorList>
            <person name="Emerson D."/>
            <person name="Ferriera S."/>
            <person name="Johnson J."/>
            <person name="Kravitz S."/>
            <person name="Halpern A."/>
            <person name="Remington K."/>
            <person name="Beeson K."/>
            <person name="Tran B."/>
            <person name="Rogers Y.-H."/>
            <person name="Friedman R."/>
            <person name="Venter J.C."/>
        </authorList>
    </citation>
    <scope>NUCLEOTIDE SEQUENCE [LARGE SCALE GENOMIC DNA]</scope>
    <source>
        <strain evidence="17 18">PV-1</strain>
    </source>
</reference>